<dbReference type="InterPro" id="IPR001985">
    <property type="entry name" value="S-AdoMet_decarboxylase_euk"/>
</dbReference>
<keyword evidence="8" id="KW-0745">Spermidine biosynthesis</keyword>
<evidence type="ECO:0000256" key="1">
    <source>
        <dbReference type="ARBA" id="ARBA00001928"/>
    </source>
</evidence>
<keyword evidence="7" id="KW-0068">Autocatalytic cleavage</keyword>
<dbReference type="GO" id="GO:0004014">
    <property type="term" value="F:adenosylmethionine decarboxylase activity"/>
    <property type="evidence" value="ECO:0007669"/>
    <property type="project" value="UniProtKB-EC"/>
</dbReference>
<evidence type="ECO:0000256" key="9">
    <source>
        <dbReference type="ARBA" id="ARBA00023115"/>
    </source>
</evidence>
<comment type="cofactor">
    <cofactor evidence="1">
        <name>pyruvate</name>
        <dbReference type="ChEBI" id="CHEBI:15361"/>
    </cofactor>
</comment>
<evidence type="ECO:0000256" key="2">
    <source>
        <dbReference type="ARBA" id="ARBA00004911"/>
    </source>
</evidence>
<protein>
    <recommendedName>
        <fullName evidence="4">adenosylmethionine decarboxylase</fullName>
        <ecNumber evidence="4">4.1.1.50</ecNumber>
    </recommendedName>
</protein>
<feature type="region of interest" description="Disordered" evidence="14">
    <location>
        <begin position="452"/>
        <end position="471"/>
    </location>
</feature>
<dbReference type="PANTHER" id="PTHR11570">
    <property type="entry name" value="S-ADENOSYLMETHIONINE DECARBOXYLASE"/>
    <property type="match status" value="1"/>
</dbReference>
<comment type="similarity">
    <text evidence="3">Belongs to the eukaryotic AdoMetDC family.</text>
</comment>
<evidence type="ECO:0000256" key="13">
    <source>
        <dbReference type="ARBA" id="ARBA00023317"/>
    </source>
</evidence>
<keyword evidence="6" id="KW-0210">Decarboxylase</keyword>
<dbReference type="UniPathway" id="UPA00331">
    <property type="reaction ID" value="UER00451"/>
</dbReference>
<dbReference type="PROSITE" id="PS01336">
    <property type="entry name" value="ADOMETDC"/>
    <property type="match status" value="1"/>
</dbReference>
<dbReference type="GO" id="GO:0006597">
    <property type="term" value="P:spermine biosynthetic process"/>
    <property type="evidence" value="ECO:0007669"/>
    <property type="project" value="InterPro"/>
</dbReference>
<accession>H0H0U6</accession>
<keyword evidence="9" id="KW-0620">Polyamine biosynthesis</keyword>
<dbReference type="AlphaFoldDB" id="H0H0U6"/>
<dbReference type="EC" id="4.1.1.50" evidence="4"/>
<gene>
    <name evidence="15" type="ORF">VIN7_9816</name>
</gene>
<evidence type="ECO:0000256" key="5">
    <source>
        <dbReference type="ARBA" id="ARBA00022691"/>
    </source>
</evidence>
<evidence type="ECO:0000256" key="8">
    <source>
        <dbReference type="ARBA" id="ARBA00023066"/>
    </source>
</evidence>
<evidence type="ECO:0000256" key="14">
    <source>
        <dbReference type="SAM" id="MobiDB-lite"/>
    </source>
</evidence>
<sequence>MTVTIKELTNHNYIDHELSATLDSTDAFEGPEKLLEIWFFPHKDAITTEKTLRDIVMARWIEILKLVKCEVLSMKKTKELDAFLLSESSLFVFDHKLTLKTCGTTTTLFCLARLFQIIEQELSWDFQTTASGKYKPFKVFYSRRCFLFPCKQAAIHQNWTDEVDYLNRFFDNGTSYSVGRNDKSNHWNLYVTETDRATSEETDCIEDDDETFEVLMTELDPECADKFVCGPDTSTAAPAELNEDKGHNLGYQMTKKTKLDDIYLNSSQDSNLSFHHDAFAFTPCGYSSNMVLDEKYYYTLHVTPEKGWSYASFESNIPVFDLSQGKQDNLDVLLHILNVFQPREFSMTFFTKNSENPSFKKLLRIDESLSEYITLDKIVYDLDDYHLFYMKLQKKYEKPPLPAVLHIHTYLHKMVLYYSAISCLIPSTYNKNAMNIITPPFLTSQNIGRKLAEPRGGGKKSPSEFLDQTDPSSQGILAAQTFFLSLM</sequence>
<keyword evidence="11" id="KW-0456">Lyase</keyword>
<dbReference type="InterPro" id="IPR048283">
    <property type="entry name" value="AdoMetDC-like"/>
</dbReference>
<dbReference type="OrthoDB" id="1068353at2759"/>
<evidence type="ECO:0000256" key="7">
    <source>
        <dbReference type="ARBA" id="ARBA00022813"/>
    </source>
</evidence>
<keyword evidence="5" id="KW-0949">S-adenosyl-L-methionine</keyword>
<dbReference type="PANTHER" id="PTHR11570:SF0">
    <property type="entry name" value="S-ADENOSYLMETHIONINE DECARBOXYLASE PROENZYME"/>
    <property type="match status" value="1"/>
</dbReference>
<evidence type="ECO:0000256" key="6">
    <source>
        <dbReference type="ARBA" id="ARBA00022793"/>
    </source>
</evidence>
<comment type="caution">
    <text evidence="15">The sequence shown here is derived from an EMBL/GenBank/DDBJ whole genome shotgun (WGS) entry which is preliminary data.</text>
</comment>
<dbReference type="Proteomes" id="UP000009009">
    <property type="component" value="Unassembled WGS sequence"/>
</dbReference>
<dbReference type="FunFam" id="3.60.90.10:FF:000011">
    <property type="entry name" value="S-adenosylmethionine decarboxylase proenzyme"/>
    <property type="match status" value="1"/>
</dbReference>
<comment type="pathway">
    <text evidence="2">Amine and polyamine biosynthesis; S-adenosylmethioninamine biosynthesis; S-adenosylmethioninamine from S-adenosyl-L-methionine: step 1/1.</text>
</comment>
<keyword evidence="12" id="KW-0704">Schiff base</keyword>
<proteinExistence type="inferred from homology"/>
<dbReference type="HOGENOM" id="CLU_023050_0_1_1"/>
<evidence type="ECO:0000256" key="12">
    <source>
        <dbReference type="ARBA" id="ARBA00023270"/>
    </source>
</evidence>
<dbReference type="InterPro" id="IPR018166">
    <property type="entry name" value="S-AdoMet_deCO2ase_CS"/>
</dbReference>
<dbReference type="GO" id="GO:0008295">
    <property type="term" value="P:spermidine biosynthetic process"/>
    <property type="evidence" value="ECO:0007669"/>
    <property type="project" value="UniProtKB-KW"/>
</dbReference>
<keyword evidence="16" id="KW-1185">Reference proteome</keyword>
<evidence type="ECO:0000256" key="10">
    <source>
        <dbReference type="ARBA" id="ARBA00023145"/>
    </source>
</evidence>
<evidence type="ECO:0000256" key="3">
    <source>
        <dbReference type="ARBA" id="ARBA00008466"/>
    </source>
</evidence>
<evidence type="ECO:0000313" key="16">
    <source>
        <dbReference type="Proteomes" id="UP000009009"/>
    </source>
</evidence>
<dbReference type="Gene3D" id="3.60.90.10">
    <property type="entry name" value="S-adenosylmethionine decarboxylase"/>
    <property type="match status" value="1"/>
</dbReference>
<dbReference type="InterPro" id="IPR016067">
    <property type="entry name" value="S-AdoMet_deCO2ase_core"/>
</dbReference>
<dbReference type="Pfam" id="PF01536">
    <property type="entry name" value="SAM_decarbox"/>
    <property type="match status" value="1"/>
</dbReference>
<evidence type="ECO:0000313" key="15">
    <source>
        <dbReference type="EMBL" id="EHN00329.1"/>
    </source>
</evidence>
<dbReference type="PhylomeDB" id="H0H0U6"/>
<name>H0H0U6_SACCK</name>
<dbReference type="SUPFAM" id="SSF56276">
    <property type="entry name" value="S-adenosylmethionine decarboxylase"/>
    <property type="match status" value="1"/>
</dbReference>
<reference evidence="15 16" key="1">
    <citation type="journal article" date="2012" name="FEMS Yeast Res.">
        <title>The genome sequence of the wine yeast VIN7 reveals an allotriploid hybrid genome with Saccharomyces cerevisiae and Saccharomyces kudriavzevii origins.</title>
        <authorList>
            <person name="Borneman A.R."/>
            <person name="Desany B.A."/>
            <person name="Riches D."/>
            <person name="Affourtit J.P."/>
            <person name="Forgan A.H."/>
            <person name="Pretorius I.S."/>
            <person name="Egholm M."/>
            <person name="Chambers P.J."/>
        </authorList>
    </citation>
    <scope>NUCLEOTIDE SEQUENCE [LARGE SCALE GENOMIC DNA]</scope>
    <source>
        <strain evidence="15 16">VIN7</strain>
    </source>
</reference>
<keyword evidence="13" id="KW-0670">Pyruvate</keyword>
<evidence type="ECO:0000256" key="11">
    <source>
        <dbReference type="ARBA" id="ARBA00023239"/>
    </source>
</evidence>
<organism evidence="15 16">
    <name type="scientific">Saccharomyces cerevisiae x Saccharomyces kudriavzevii (strain VIN7)</name>
    <name type="common">Yeast</name>
    <dbReference type="NCBI Taxonomy" id="1095631"/>
    <lineage>
        <taxon>Eukaryota</taxon>
        <taxon>Fungi</taxon>
        <taxon>Dikarya</taxon>
        <taxon>Ascomycota</taxon>
        <taxon>Saccharomycotina</taxon>
        <taxon>Saccharomycetes</taxon>
        <taxon>Saccharomycetales</taxon>
        <taxon>Saccharomycetaceae</taxon>
        <taxon>Saccharomyces</taxon>
    </lineage>
</organism>
<dbReference type="EMBL" id="AGVY01000355">
    <property type="protein sequence ID" value="EHN00329.1"/>
    <property type="molecule type" value="Genomic_DNA"/>
</dbReference>
<evidence type="ECO:0000256" key="4">
    <source>
        <dbReference type="ARBA" id="ARBA00012357"/>
    </source>
</evidence>
<dbReference type="GO" id="GO:0005829">
    <property type="term" value="C:cytosol"/>
    <property type="evidence" value="ECO:0007669"/>
    <property type="project" value="TreeGrafter"/>
</dbReference>
<dbReference type="NCBIfam" id="TIGR00535">
    <property type="entry name" value="SAM_DCase"/>
    <property type="match status" value="1"/>
</dbReference>
<keyword evidence="10" id="KW-0865">Zymogen</keyword>